<dbReference type="OMA" id="ARESIPW"/>
<feature type="transmembrane region" description="Helical" evidence="5">
    <location>
        <begin position="398"/>
        <end position="415"/>
    </location>
</feature>
<dbReference type="Gene3D" id="1.20.1250.20">
    <property type="entry name" value="MFS general substrate transporter like domains"/>
    <property type="match status" value="1"/>
</dbReference>
<dbReference type="OrthoDB" id="3357846at2759"/>
<dbReference type="CDD" id="cd17323">
    <property type="entry name" value="MFS_Tpo1_MDR_like"/>
    <property type="match status" value="1"/>
</dbReference>
<proteinExistence type="predicted"/>
<feature type="transmembrane region" description="Helical" evidence="5">
    <location>
        <begin position="465"/>
        <end position="487"/>
    </location>
</feature>
<dbReference type="VEuPathDB" id="FungiDB:LELG_00513"/>
<gene>
    <name evidence="7" type="ORF">LELG_00513</name>
</gene>
<dbReference type="FunFam" id="1.20.1250.20:FF:000011">
    <property type="entry name" value="MFS multidrug transporter, putative"/>
    <property type="match status" value="1"/>
</dbReference>
<dbReference type="GO" id="GO:1990961">
    <property type="term" value="P:xenobiotic detoxification by transmembrane export across the plasma membrane"/>
    <property type="evidence" value="ECO:0007669"/>
    <property type="project" value="TreeGrafter"/>
</dbReference>
<dbReference type="SUPFAM" id="SSF103473">
    <property type="entry name" value="MFS general substrate transporter"/>
    <property type="match status" value="1"/>
</dbReference>
<dbReference type="Proteomes" id="UP000001996">
    <property type="component" value="Unassembled WGS sequence"/>
</dbReference>
<dbReference type="InterPro" id="IPR036259">
    <property type="entry name" value="MFS_trans_sf"/>
</dbReference>
<dbReference type="NCBIfam" id="TIGR00880">
    <property type="entry name" value="2_A_01_02"/>
    <property type="match status" value="1"/>
</dbReference>
<dbReference type="InParanoid" id="A5DT27"/>
<keyword evidence="3 5" id="KW-1133">Transmembrane helix</keyword>
<dbReference type="InterPro" id="IPR011701">
    <property type="entry name" value="MFS"/>
</dbReference>
<feature type="transmembrane region" description="Helical" evidence="5">
    <location>
        <begin position="436"/>
        <end position="459"/>
    </location>
</feature>
<dbReference type="PROSITE" id="PS50850">
    <property type="entry name" value="MFS"/>
    <property type="match status" value="1"/>
</dbReference>
<protein>
    <submittedName>
        <fullName evidence="7">Benomyl/methotrexate resistance protein</fullName>
    </submittedName>
</protein>
<comment type="subcellular location">
    <subcellularLocation>
        <location evidence="1">Membrane</location>
        <topology evidence="1">Multi-pass membrane protein</topology>
    </subcellularLocation>
</comment>
<dbReference type="STRING" id="379508.A5DT27"/>
<evidence type="ECO:0000259" key="6">
    <source>
        <dbReference type="PROSITE" id="PS50850"/>
    </source>
</evidence>
<dbReference type="GO" id="GO:0042910">
    <property type="term" value="F:xenobiotic transmembrane transporter activity"/>
    <property type="evidence" value="ECO:0007669"/>
    <property type="project" value="InterPro"/>
</dbReference>
<dbReference type="InterPro" id="IPR020846">
    <property type="entry name" value="MFS_dom"/>
</dbReference>
<accession>A5DT27</accession>
<dbReference type="KEGG" id="lel:PVL30_000498"/>
<feature type="transmembrane region" description="Helical" evidence="5">
    <location>
        <begin position="124"/>
        <end position="143"/>
    </location>
</feature>
<dbReference type="PANTHER" id="PTHR23502:SF23">
    <property type="entry name" value="FLUCONAZOLE RESISTANCE PROTEIN 1"/>
    <property type="match status" value="1"/>
</dbReference>
<dbReference type="GeneID" id="5235223"/>
<organism evidence="7 8">
    <name type="scientific">Lodderomyces elongisporus (strain ATCC 11503 / CBS 2605 / JCM 1781 / NBRC 1676 / NRRL YB-4239)</name>
    <name type="common">Yeast</name>
    <name type="synonym">Saccharomyces elongisporus</name>
    <dbReference type="NCBI Taxonomy" id="379508"/>
    <lineage>
        <taxon>Eukaryota</taxon>
        <taxon>Fungi</taxon>
        <taxon>Dikarya</taxon>
        <taxon>Ascomycota</taxon>
        <taxon>Saccharomycotina</taxon>
        <taxon>Pichiomycetes</taxon>
        <taxon>Debaryomycetaceae</taxon>
        <taxon>Candida/Lodderomyces clade</taxon>
        <taxon>Lodderomyces</taxon>
    </lineage>
</organism>
<dbReference type="FunCoup" id="A5DT27">
    <property type="interactions" value="6"/>
</dbReference>
<dbReference type="AlphaFoldDB" id="A5DT27"/>
<dbReference type="InterPro" id="IPR001958">
    <property type="entry name" value="Tet-R_TetA/multi-R_MdtG-like"/>
</dbReference>
<feature type="transmembrane region" description="Helical" evidence="5">
    <location>
        <begin position="359"/>
        <end position="378"/>
    </location>
</feature>
<evidence type="ECO:0000256" key="4">
    <source>
        <dbReference type="ARBA" id="ARBA00023136"/>
    </source>
</evidence>
<reference evidence="7 8" key="1">
    <citation type="journal article" date="2009" name="Nature">
        <title>Evolution of pathogenicity and sexual reproduction in eight Candida genomes.</title>
        <authorList>
            <person name="Butler G."/>
            <person name="Rasmussen M.D."/>
            <person name="Lin M.F."/>
            <person name="Santos M.A."/>
            <person name="Sakthikumar S."/>
            <person name="Munro C.A."/>
            <person name="Rheinbay E."/>
            <person name="Grabherr M."/>
            <person name="Forche A."/>
            <person name="Reedy J.L."/>
            <person name="Agrafioti I."/>
            <person name="Arnaud M.B."/>
            <person name="Bates S."/>
            <person name="Brown A.J."/>
            <person name="Brunke S."/>
            <person name="Costanzo M.C."/>
            <person name="Fitzpatrick D.A."/>
            <person name="de Groot P.W."/>
            <person name="Harris D."/>
            <person name="Hoyer L.L."/>
            <person name="Hube B."/>
            <person name="Klis F.M."/>
            <person name="Kodira C."/>
            <person name="Lennard N."/>
            <person name="Logue M.E."/>
            <person name="Martin R."/>
            <person name="Neiman A.M."/>
            <person name="Nikolaou E."/>
            <person name="Quail M.A."/>
            <person name="Quinn J."/>
            <person name="Santos M.C."/>
            <person name="Schmitzberger F.F."/>
            <person name="Sherlock G."/>
            <person name="Shah P."/>
            <person name="Silverstein K.A."/>
            <person name="Skrzypek M.S."/>
            <person name="Soll D."/>
            <person name="Staggs R."/>
            <person name="Stansfield I."/>
            <person name="Stumpf M.P."/>
            <person name="Sudbery P.E."/>
            <person name="Srikantha T."/>
            <person name="Zeng Q."/>
            <person name="Berman J."/>
            <person name="Berriman M."/>
            <person name="Heitman J."/>
            <person name="Gow N.A."/>
            <person name="Lorenz M.C."/>
            <person name="Birren B.W."/>
            <person name="Kellis M."/>
            <person name="Cuomo C.A."/>
        </authorList>
    </citation>
    <scope>NUCLEOTIDE SEQUENCE [LARGE SCALE GENOMIC DNA]</scope>
    <source>
        <strain evidence="8">ATCC 11503 / BCRC 21390 / CBS 2605 / JCM 1781 / NBRC 1676 / NRRL YB-4239</strain>
    </source>
</reference>
<evidence type="ECO:0000313" key="7">
    <source>
        <dbReference type="EMBL" id="EDK42335.1"/>
    </source>
</evidence>
<evidence type="ECO:0000256" key="2">
    <source>
        <dbReference type="ARBA" id="ARBA00022692"/>
    </source>
</evidence>
<feature type="transmembrane region" description="Helical" evidence="5">
    <location>
        <begin position="537"/>
        <end position="558"/>
    </location>
</feature>
<dbReference type="EMBL" id="CH981524">
    <property type="protein sequence ID" value="EDK42335.1"/>
    <property type="molecule type" value="Genomic_DNA"/>
</dbReference>
<evidence type="ECO:0000256" key="5">
    <source>
        <dbReference type="SAM" id="Phobius"/>
    </source>
</evidence>
<evidence type="ECO:0000256" key="1">
    <source>
        <dbReference type="ARBA" id="ARBA00004141"/>
    </source>
</evidence>
<feature type="transmembrane region" description="Helical" evidence="5">
    <location>
        <begin position="508"/>
        <end position="525"/>
    </location>
</feature>
<keyword evidence="2 5" id="KW-0812">Transmembrane</keyword>
<feature type="transmembrane region" description="Helical" evidence="5">
    <location>
        <begin position="283"/>
        <end position="306"/>
    </location>
</feature>
<feature type="transmembrane region" description="Helical" evidence="5">
    <location>
        <begin position="194"/>
        <end position="224"/>
    </location>
</feature>
<dbReference type="Pfam" id="PF07690">
    <property type="entry name" value="MFS_1"/>
    <property type="match status" value="1"/>
</dbReference>
<evidence type="ECO:0000313" key="8">
    <source>
        <dbReference type="Proteomes" id="UP000001996"/>
    </source>
</evidence>
<feature type="transmembrane region" description="Helical" evidence="5">
    <location>
        <begin position="163"/>
        <end position="182"/>
    </location>
</feature>
<name>A5DT27_LODEL</name>
<dbReference type="HOGENOM" id="CLU_008455_11_1_1"/>
<feature type="domain" description="Major facilitator superfamily (MFS) profile" evidence="6">
    <location>
        <begin position="125"/>
        <end position="564"/>
    </location>
</feature>
<dbReference type="GO" id="GO:0015244">
    <property type="term" value="F:fluconazole transmembrane transporter activity"/>
    <property type="evidence" value="ECO:0007669"/>
    <property type="project" value="TreeGrafter"/>
</dbReference>
<sequence length="572" mass="64443">MLHRFIRDSFFGRTVYHLSHRKFFRHPEEQEDYQIPDFYYPHCCKEKDVPQSNSKRPVGAEGMLEPASVLGQGSKQASSSSLQTVIEPQFDSELYNSKEYIIVDWNGPDDLENPRNWSWYAKTFFIGQISLLTMAVYMASALYTPAYPDMMEELGWSEVELSLGVFLFVLGYGIGPLFWSPLSENVEMGRTSIYIFTLFIFAVLQIPTALTTTVGGFCVLRFLAGFFASPCLSTGAASVADVTHPWNLPQSLSAWSLAADAGPSFGPFFGAILTVKGGWRWCFWFILIVSGFVLLIFIFSFPESYAPTLLARRAKRLRAITGNDKITSVGLLENHHKKFKEIVVETLWRPIEITFMEPVVLLIDLYIALLYCVMYLFFEVFPVYFVDNRNFTTIELGLCYLALIVGVFIALLFYIPVMRHYFTKPIIRGEQVYPEVFIPLAIVGGVFLAAGLFIFGWSATTFTHWIGPLVGIAIVGISVLLLFQTLLNYLGYSFKTEYLASVFASNNLVRSILASVFPIFGKALFNNLSIKGYPVGWGISVVAFIALAMIAIPVLFYLNGPKLRARSKYAND</sequence>
<dbReference type="GO" id="GO:0005886">
    <property type="term" value="C:plasma membrane"/>
    <property type="evidence" value="ECO:0007669"/>
    <property type="project" value="UniProtKB-ARBA"/>
</dbReference>
<dbReference type="PANTHER" id="PTHR23502">
    <property type="entry name" value="MAJOR FACILITATOR SUPERFAMILY"/>
    <property type="match status" value="1"/>
</dbReference>
<dbReference type="eggNOG" id="KOG0255">
    <property type="taxonomic scope" value="Eukaryota"/>
</dbReference>
<keyword evidence="8" id="KW-1185">Reference proteome</keyword>
<keyword evidence="4 5" id="KW-0472">Membrane</keyword>
<evidence type="ECO:0000256" key="3">
    <source>
        <dbReference type="ARBA" id="ARBA00022989"/>
    </source>
</evidence>